<dbReference type="PANTHER" id="PTHR30514">
    <property type="entry name" value="GLUCOKINASE"/>
    <property type="match status" value="1"/>
</dbReference>
<evidence type="ECO:0000256" key="3">
    <source>
        <dbReference type="ARBA" id="ARBA00023152"/>
    </source>
</evidence>
<feature type="domain" description="SIS" evidence="6">
    <location>
        <begin position="123"/>
        <end position="263"/>
    </location>
</feature>
<dbReference type="InterPro" id="IPR001347">
    <property type="entry name" value="SIS_dom"/>
</dbReference>
<dbReference type="InterPro" id="IPR046348">
    <property type="entry name" value="SIS_dom_sf"/>
</dbReference>
<dbReference type="Pfam" id="PF01380">
    <property type="entry name" value="SIS"/>
    <property type="match status" value="1"/>
</dbReference>
<dbReference type="CDD" id="cd05013">
    <property type="entry name" value="SIS_RpiR"/>
    <property type="match status" value="1"/>
</dbReference>
<dbReference type="InterPro" id="IPR036388">
    <property type="entry name" value="WH-like_DNA-bd_sf"/>
</dbReference>
<dbReference type="GO" id="GO:0003700">
    <property type="term" value="F:DNA-binding transcription factor activity"/>
    <property type="evidence" value="ECO:0007669"/>
    <property type="project" value="InterPro"/>
</dbReference>
<dbReference type="KEGG" id="pacr:FXN63_07695"/>
<dbReference type="AlphaFoldDB" id="A0A5C0ATR7"/>
<keyword evidence="8" id="KW-1185">Reference proteome</keyword>
<keyword evidence="4" id="KW-0804">Transcription</keyword>
<dbReference type="InterPro" id="IPR035472">
    <property type="entry name" value="RpiR-like_SIS"/>
</dbReference>
<keyword evidence="3" id="KW-0324">Glycolysis</keyword>
<dbReference type="SUPFAM" id="SSF46689">
    <property type="entry name" value="Homeodomain-like"/>
    <property type="match status" value="1"/>
</dbReference>
<evidence type="ECO:0000256" key="2">
    <source>
        <dbReference type="ARBA" id="ARBA00023125"/>
    </source>
</evidence>
<dbReference type="Proteomes" id="UP000325161">
    <property type="component" value="Chromosome"/>
</dbReference>
<dbReference type="PROSITE" id="PS51071">
    <property type="entry name" value="HTH_RPIR"/>
    <property type="match status" value="1"/>
</dbReference>
<dbReference type="InterPro" id="IPR047640">
    <property type="entry name" value="RpiR-like"/>
</dbReference>
<dbReference type="Gene3D" id="1.10.10.10">
    <property type="entry name" value="Winged helix-like DNA-binding domain superfamily/Winged helix DNA-binding domain"/>
    <property type="match status" value="1"/>
</dbReference>
<dbReference type="SUPFAM" id="SSF53697">
    <property type="entry name" value="SIS domain"/>
    <property type="match status" value="1"/>
</dbReference>
<name>A0A5C0ATR7_9BURK</name>
<dbReference type="EMBL" id="CP043046">
    <property type="protein sequence ID" value="QEI05742.1"/>
    <property type="molecule type" value="Genomic_DNA"/>
</dbReference>
<evidence type="ECO:0000256" key="1">
    <source>
        <dbReference type="ARBA" id="ARBA00023015"/>
    </source>
</evidence>
<dbReference type="PROSITE" id="PS51464">
    <property type="entry name" value="SIS"/>
    <property type="match status" value="1"/>
</dbReference>
<evidence type="ECO:0000256" key="4">
    <source>
        <dbReference type="ARBA" id="ARBA00023163"/>
    </source>
</evidence>
<dbReference type="Pfam" id="PF01418">
    <property type="entry name" value="HTH_6"/>
    <property type="match status" value="1"/>
</dbReference>
<evidence type="ECO:0000313" key="8">
    <source>
        <dbReference type="Proteomes" id="UP000325161"/>
    </source>
</evidence>
<dbReference type="OrthoDB" id="257751at2"/>
<evidence type="ECO:0000259" key="5">
    <source>
        <dbReference type="PROSITE" id="PS51071"/>
    </source>
</evidence>
<evidence type="ECO:0000313" key="7">
    <source>
        <dbReference type="EMBL" id="QEI05742.1"/>
    </source>
</evidence>
<accession>A0A5C0ATR7</accession>
<dbReference type="InterPro" id="IPR000281">
    <property type="entry name" value="HTH_RpiR"/>
</dbReference>
<gene>
    <name evidence="7" type="ORF">FXN63_07695</name>
</gene>
<protein>
    <submittedName>
        <fullName evidence="7">MurR/RpiR family transcriptional regulator</fullName>
    </submittedName>
</protein>
<evidence type="ECO:0000259" key="6">
    <source>
        <dbReference type="PROSITE" id="PS51464"/>
    </source>
</evidence>
<dbReference type="InterPro" id="IPR009057">
    <property type="entry name" value="Homeodomain-like_sf"/>
</dbReference>
<dbReference type="PANTHER" id="PTHR30514:SF1">
    <property type="entry name" value="HTH-TYPE TRANSCRIPTIONAL REGULATOR HEXR-RELATED"/>
    <property type="match status" value="1"/>
</dbReference>
<dbReference type="RefSeq" id="WP_148814125.1">
    <property type="nucleotide sequence ID" value="NZ_CP043046.1"/>
</dbReference>
<organism evidence="7 8">
    <name type="scientific">Pigmentiphaga aceris</name>
    <dbReference type="NCBI Taxonomy" id="1940612"/>
    <lineage>
        <taxon>Bacteria</taxon>
        <taxon>Pseudomonadati</taxon>
        <taxon>Pseudomonadota</taxon>
        <taxon>Betaproteobacteria</taxon>
        <taxon>Burkholderiales</taxon>
        <taxon>Alcaligenaceae</taxon>
        <taxon>Pigmentiphaga</taxon>
    </lineage>
</organism>
<feature type="domain" description="HTH rpiR-type" evidence="5">
    <location>
        <begin position="3"/>
        <end position="79"/>
    </location>
</feature>
<dbReference type="GO" id="GO:0097367">
    <property type="term" value="F:carbohydrate derivative binding"/>
    <property type="evidence" value="ECO:0007669"/>
    <property type="project" value="InterPro"/>
</dbReference>
<proteinExistence type="predicted"/>
<reference evidence="7 8" key="1">
    <citation type="submission" date="2019-08" db="EMBL/GenBank/DDBJ databases">
        <title>Amphibian skin-associated Pigmentiphaga: genome sequence and occurrence across geography and hosts.</title>
        <authorList>
            <person name="Bletz M.C."/>
            <person name="Bunk B."/>
            <person name="Sproeer C."/>
            <person name="Biwer P."/>
            <person name="Reiter S."/>
            <person name="Rabemananjara F.C.E."/>
            <person name="Schulz S."/>
            <person name="Overmann J."/>
            <person name="Vences M."/>
        </authorList>
    </citation>
    <scope>NUCLEOTIDE SEQUENCE [LARGE SCALE GENOMIC DNA]</scope>
    <source>
        <strain evidence="7 8">Mada1488</strain>
    </source>
</reference>
<dbReference type="GO" id="GO:0003677">
    <property type="term" value="F:DNA binding"/>
    <property type="evidence" value="ECO:0007669"/>
    <property type="project" value="UniProtKB-KW"/>
</dbReference>
<keyword evidence="2" id="KW-0238">DNA-binding</keyword>
<keyword evidence="1" id="KW-0805">Transcription regulation</keyword>
<dbReference type="Gene3D" id="3.40.50.10490">
    <property type="entry name" value="Glucose-6-phosphate isomerase like protein, domain 1"/>
    <property type="match status" value="1"/>
</dbReference>
<sequence length="305" mass="32541">MTESLLTRVAALKETASRTRRGVLELILDDPQRVLDESFEQLAERAGGSVPTIIRTCRDLGFAGLRDFKLALAHDLALGGSPLHRRVQVEDSVEDVLSKVVKSAASAVSSVHGQLDPAVLNAATDAIVNASRIDCYAVGATSGFVASDLQARLCRLGLISNAYTDYHLQLASAASLGPTGVAIAVSHVGSMPLLLESVKVARAEGATVIALTRPDSPLAARADLVLSVDVPEDPVMHVGTDAYLAHLTVIEILNVLVAQRRGADAVNRLRNVREVLRSHGIDLWHEPELTWDVSNKGAPARKLHD</sequence>
<dbReference type="GO" id="GO:0006096">
    <property type="term" value="P:glycolytic process"/>
    <property type="evidence" value="ECO:0007669"/>
    <property type="project" value="UniProtKB-KW"/>
</dbReference>